<dbReference type="Proteomes" id="UP000559256">
    <property type="component" value="Unassembled WGS sequence"/>
</dbReference>
<protein>
    <recommendedName>
        <fullName evidence="3">F-box domain-containing protein</fullName>
    </recommendedName>
</protein>
<name>A0A8H5LVN8_9AGAR</name>
<dbReference type="InterPro" id="IPR032675">
    <property type="entry name" value="LRR_dom_sf"/>
</dbReference>
<gene>
    <name evidence="1" type="ORF">D9758_004149</name>
</gene>
<dbReference type="EMBL" id="JAACJM010000009">
    <property type="protein sequence ID" value="KAF5371258.1"/>
    <property type="molecule type" value="Genomic_DNA"/>
</dbReference>
<evidence type="ECO:0000313" key="1">
    <source>
        <dbReference type="EMBL" id="KAF5371258.1"/>
    </source>
</evidence>
<dbReference type="OrthoDB" id="3221235at2759"/>
<accession>A0A8H5LVN8</accession>
<dbReference type="Gene3D" id="3.80.10.10">
    <property type="entry name" value="Ribonuclease Inhibitor"/>
    <property type="match status" value="1"/>
</dbReference>
<keyword evidence="2" id="KW-1185">Reference proteome</keyword>
<dbReference type="AlphaFoldDB" id="A0A8H5LVN8"/>
<organism evidence="1 2">
    <name type="scientific">Tetrapyrgos nigripes</name>
    <dbReference type="NCBI Taxonomy" id="182062"/>
    <lineage>
        <taxon>Eukaryota</taxon>
        <taxon>Fungi</taxon>
        <taxon>Dikarya</taxon>
        <taxon>Basidiomycota</taxon>
        <taxon>Agaricomycotina</taxon>
        <taxon>Agaricomycetes</taxon>
        <taxon>Agaricomycetidae</taxon>
        <taxon>Agaricales</taxon>
        <taxon>Marasmiineae</taxon>
        <taxon>Marasmiaceae</taxon>
        <taxon>Tetrapyrgos</taxon>
    </lineage>
</organism>
<proteinExistence type="predicted"/>
<reference evidence="1 2" key="1">
    <citation type="journal article" date="2020" name="ISME J.">
        <title>Uncovering the hidden diversity of litter-decomposition mechanisms in mushroom-forming fungi.</title>
        <authorList>
            <person name="Floudas D."/>
            <person name="Bentzer J."/>
            <person name="Ahren D."/>
            <person name="Johansson T."/>
            <person name="Persson P."/>
            <person name="Tunlid A."/>
        </authorList>
    </citation>
    <scope>NUCLEOTIDE SEQUENCE [LARGE SCALE GENOMIC DNA]</scope>
    <source>
        <strain evidence="1 2">CBS 291.85</strain>
    </source>
</reference>
<dbReference type="SUPFAM" id="SSF52047">
    <property type="entry name" value="RNI-like"/>
    <property type="match status" value="1"/>
</dbReference>
<sequence length="521" mass="59469">MSSIVPFRESEQPRATIKSLSAEILAEVFAYHCSDCSLDMRWPESCYFDTPTLDISQTCQYWRNIALSQPELWSHMFISLRHDDSSRDLLELYLQRSFPALLTLAIDDIGYYGYEEGDEDDGSDSGSNASLTSYRSFVWSHDWDSGFWRMLHAVLVRNPRWHSVTFNIERARYITIFDKVDFEFADAQHSLINLRTLRCYWPEWSWSDCCSPRCFAFFAWLAEAPALETIQLSRYYPSFPLPSSRLTSFSFTCRKSTFPDLIVVLRKCPHLETLNLDTSDPDIDVSKMQGLVLPGLSNLTWKLGNNFEPSADILSWLTLPSLTTLSLNRSNGPTRNRGLCHLNLLDLLARSSAPLSRLTLTGDVVGPRHFLAELLKSTPGLTHLTIEVDERRKSHEFKLLTTALFTDLEVHLGQSKKQQCEKPPLPRLQFLDIACTTNTRSTLQLPTAASICSMVSSRRSRRILKLSGIRPLEYFGLTVLAPFDARCLLVENWLHEIQSGLDVLKQGGLNLHLWLDELDTP</sequence>
<evidence type="ECO:0000313" key="2">
    <source>
        <dbReference type="Proteomes" id="UP000559256"/>
    </source>
</evidence>
<evidence type="ECO:0008006" key="3">
    <source>
        <dbReference type="Google" id="ProtNLM"/>
    </source>
</evidence>
<comment type="caution">
    <text evidence="1">The sequence shown here is derived from an EMBL/GenBank/DDBJ whole genome shotgun (WGS) entry which is preliminary data.</text>
</comment>